<evidence type="ECO:0000313" key="3">
    <source>
        <dbReference type="Proteomes" id="UP000694562"/>
    </source>
</evidence>
<reference evidence="2" key="2">
    <citation type="submission" date="2025-09" db="UniProtKB">
        <authorList>
            <consortium name="Ensembl"/>
        </authorList>
    </citation>
    <scope>IDENTIFICATION</scope>
</reference>
<dbReference type="AlphaFoldDB" id="A0A8C4VCT4"/>
<sequence>HHLPFLFFCEVCSCYQAFSGIAFTRTFHGELPPQTSTSFPNPTLHRQASVWGSESYREGGGVSPHSWLRAVLCRCCYSSPASPAPLSSSGALAHRAAPGMPPLQRLLPPNSS</sequence>
<proteinExistence type="predicted"/>
<accession>A0A8C4VCT4</accession>
<feature type="region of interest" description="Disordered" evidence="1">
    <location>
        <begin position="80"/>
        <end position="112"/>
    </location>
</feature>
<evidence type="ECO:0000313" key="2">
    <source>
        <dbReference type="Ensembl" id="ENSFTIP00000024476.1"/>
    </source>
</evidence>
<reference evidence="2" key="1">
    <citation type="submission" date="2025-08" db="UniProtKB">
        <authorList>
            <consortium name="Ensembl"/>
        </authorList>
    </citation>
    <scope>IDENTIFICATION</scope>
</reference>
<dbReference type="Proteomes" id="UP000694562">
    <property type="component" value="Unplaced"/>
</dbReference>
<evidence type="ECO:0000256" key="1">
    <source>
        <dbReference type="SAM" id="MobiDB-lite"/>
    </source>
</evidence>
<dbReference type="Ensembl" id="ENSFTIT00000025508.1">
    <property type="protein sequence ID" value="ENSFTIP00000024476.1"/>
    <property type="gene ID" value="ENSFTIG00000015629.1"/>
</dbReference>
<keyword evidence="3" id="KW-1185">Reference proteome</keyword>
<name>A0A8C4VCT4_FALTI</name>
<organism evidence="2 3">
    <name type="scientific">Falco tinnunculus</name>
    <name type="common">Common kestrel</name>
    <dbReference type="NCBI Taxonomy" id="100819"/>
    <lineage>
        <taxon>Eukaryota</taxon>
        <taxon>Metazoa</taxon>
        <taxon>Chordata</taxon>
        <taxon>Craniata</taxon>
        <taxon>Vertebrata</taxon>
        <taxon>Euteleostomi</taxon>
        <taxon>Archelosauria</taxon>
        <taxon>Archosauria</taxon>
        <taxon>Dinosauria</taxon>
        <taxon>Saurischia</taxon>
        <taxon>Theropoda</taxon>
        <taxon>Coelurosauria</taxon>
        <taxon>Aves</taxon>
        <taxon>Neognathae</taxon>
        <taxon>Neoaves</taxon>
        <taxon>Telluraves</taxon>
        <taxon>Australaves</taxon>
        <taxon>Falconiformes</taxon>
        <taxon>Falconidae</taxon>
        <taxon>Falco</taxon>
    </lineage>
</organism>
<feature type="compositionally biased region" description="Low complexity" evidence="1">
    <location>
        <begin position="80"/>
        <end position="93"/>
    </location>
</feature>
<protein>
    <submittedName>
        <fullName evidence="2">Uncharacterized protein</fullName>
    </submittedName>
</protein>